<evidence type="ECO:0000256" key="1">
    <source>
        <dbReference type="SAM" id="Coils"/>
    </source>
</evidence>
<organism evidence="3 4">
    <name type="scientific">Botryobasidium botryosum (strain FD-172 SS1)</name>
    <dbReference type="NCBI Taxonomy" id="930990"/>
    <lineage>
        <taxon>Eukaryota</taxon>
        <taxon>Fungi</taxon>
        <taxon>Dikarya</taxon>
        <taxon>Basidiomycota</taxon>
        <taxon>Agaricomycotina</taxon>
        <taxon>Agaricomycetes</taxon>
        <taxon>Cantharellales</taxon>
        <taxon>Botryobasidiaceae</taxon>
        <taxon>Botryobasidium</taxon>
    </lineage>
</organism>
<accession>A0A067LZC4</accession>
<name>A0A067LZC4_BOTB1</name>
<dbReference type="Proteomes" id="UP000027195">
    <property type="component" value="Unassembled WGS sequence"/>
</dbReference>
<evidence type="ECO:0000259" key="2">
    <source>
        <dbReference type="Pfam" id="PF01926"/>
    </source>
</evidence>
<dbReference type="HOGENOM" id="CLU_018003_2_1_1"/>
<dbReference type="InterPro" id="IPR006073">
    <property type="entry name" value="GTP-bd"/>
</dbReference>
<keyword evidence="4" id="KW-1185">Reference proteome</keyword>
<dbReference type="SUPFAM" id="SSF52540">
    <property type="entry name" value="P-loop containing nucleoside triphosphate hydrolases"/>
    <property type="match status" value="1"/>
</dbReference>
<feature type="coiled-coil region" evidence="1">
    <location>
        <begin position="200"/>
        <end position="273"/>
    </location>
</feature>
<protein>
    <recommendedName>
        <fullName evidence="2">G domain-containing protein</fullName>
    </recommendedName>
</protein>
<dbReference type="Gene3D" id="3.40.50.300">
    <property type="entry name" value="P-loop containing nucleotide triphosphate hydrolases"/>
    <property type="match status" value="1"/>
</dbReference>
<gene>
    <name evidence="3" type="ORF">BOTBODRAFT_37636</name>
</gene>
<dbReference type="Pfam" id="PF01926">
    <property type="entry name" value="MMR_HSR1"/>
    <property type="match status" value="1"/>
</dbReference>
<dbReference type="EMBL" id="KL198086">
    <property type="protein sequence ID" value="KDQ08778.1"/>
    <property type="molecule type" value="Genomic_DNA"/>
</dbReference>
<dbReference type="InterPro" id="IPR027417">
    <property type="entry name" value="P-loop_NTPase"/>
</dbReference>
<evidence type="ECO:0000313" key="4">
    <source>
        <dbReference type="Proteomes" id="UP000027195"/>
    </source>
</evidence>
<feature type="domain" description="G" evidence="2">
    <location>
        <begin position="1"/>
        <end position="59"/>
    </location>
</feature>
<sequence>MGPTGAGKTTLVNKLSNANFKVGYGLESETQHIQTAQCHINGQQVLLIDTPGFDDTDKSDTDILNLIATHLANSYRAGCRLTGILYLHRITDNRVGGVSYKNMKIFEKLCGDSAMASVILCTTMWGQVPEHVGAQRERELAANFWRNMIAKGATMRRVLDSQESATQIVSSLVSLRRPVTLAVQSEIVDQGKSVLDTAAGRDLNREKEEARLRMEAEIERARQEAQRQMEEEQRRIQAQLEQQRLAHEAQLAREAEQRRIEEANRQAEMTRLQQHLATVQAQVHHHRRRNRGPCVVQ</sequence>
<evidence type="ECO:0000313" key="3">
    <source>
        <dbReference type="EMBL" id="KDQ08778.1"/>
    </source>
</evidence>
<reference evidence="4" key="1">
    <citation type="journal article" date="2014" name="Proc. Natl. Acad. Sci. U.S.A.">
        <title>Extensive sampling of basidiomycete genomes demonstrates inadequacy of the white-rot/brown-rot paradigm for wood decay fungi.</title>
        <authorList>
            <person name="Riley R."/>
            <person name="Salamov A.A."/>
            <person name="Brown D.W."/>
            <person name="Nagy L.G."/>
            <person name="Floudas D."/>
            <person name="Held B.W."/>
            <person name="Levasseur A."/>
            <person name="Lombard V."/>
            <person name="Morin E."/>
            <person name="Otillar R."/>
            <person name="Lindquist E.A."/>
            <person name="Sun H."/>
            <person name="LaButti K.M."/>
            <person name="Schmutz J."/>
            <person name="Jabbour D."/>
            <person name="Luo H."/>
            <person name="Baker S.E."/>
            <person name="Pisabarro A.G."/>
            <person name="Walton J.D."/>
            <person name="Blanchette R.A."/>
            <person name="Henrissat B."/>
            <person name="Martin F."/>
            <person name="Cullen D."/>
            <person name="Hibbett D.S."/>
            <person name="Grigoriev I.V."/>
        </authorList>
    </citation>
    <scope>NUCLEOTIDE SEQUENCE [LARGE SCALE GENOMIC DNA]</scope>
    <source>
        <strain evidence="4">FD-172 SS1</strain>
    </source>
</reference>
<dbReference type="CDD" id="cd00882">
    <property type="entry name" value="Ras_like_GTPase"/>
    <property type="match status" value="1"/>
</dbReference>
<proteinExistence type="predicted"/>
<keyword evidence="1" id="KW-0175">Coiled coil</keyword>
<dbReference type="OrthoDB" id="8954335at2759"/>
<dbReference type="AlphaFoldDB" id="A0A067LZC4"/>
<dbReference type="InParanoid" id="A0A067LZC4"/>
<dbReference type="GO" id="GO:0005525">
    <property type="term" value="F:GTP binding"/>
    <property type="evidence" value="ECO:0007669"/>
    <property type="project" value="InterPro"/>
</dbReference>